<feature type="region of interest" description="Disordered" evidence="1">
    <location>
        <begin position="1"/>
        <end position="22"/>
    </location>
</feature>
<name>R1IA18_9GAMM</name>
<proteinExistence type="predicted"/>
<gene>
    <name evidence="2" type="ORF">D515_03705</name>
</gene>
<sequence>MPFMSFSEMPKSDSTHQQAGNPTEGLLFITYREREQLFYPRNI</sequence>
<accession>R1IA18</accession>
<comment type="caution">
    <text evidence="2">The sequence shown here is derived from an EMBL/GenBank/DDBJ whole genome shotgun (WGS) entry which is preliminary data.</text>
</comment>
<dbReference type="EMBL" id="ANFM02000047">
    <property type="protein sequence ID" value="EOD77581.1"/>
    <property type="molecule type" value="Genomic_DNA"/>
</dbReference>
<evidence type="ECO:0000313" key="2">
    <source>
        <dbReference type="EMBL" id="EOD77581.1"/>
    </source>
</evidence>
<dbReference type="Proteomes" id="UP000011223">
    <property type="component" value="Unassembled WGS sequence"/>
</dbReference>
<evidence type="ECO:0000313" key="3">
    <source>
        <dbReference type="Proteomes" id="UP000011223"/>
    </source>
</evidence>
<keyword evidence="3" id="KW-1185">Reference proteome</keyword>
<protein>
    <submittedName>
        <fullName evidence="2">Uncharacterized protein</fullName>
    </submittedName>
</protein>
<reference evidence="2 3" key="1">
    <citation type="journal article" date="2014" name="PLoS ONE">
        <title>Grimontia indica AK16(T), sp. nov., Isolated from a Seawater Sample Reports the Presence of Pathogenic Genes Similar to Vibrio Genus.</title>
        <authorList>
            <person name="Singh A."/>
            <person name="Vaidya B."/>
            <person name="Khatri I."/>
            <person name="Srinivas T.N."/>
            <person name="Subramanian S."/>
            <person name="Korpole S."/>
            <person name="Pinnaka A.K."/>
        </authorList>
    </citation>
    <scope>NUCLEOTIDE SEQUENCE [LARGE SCALE GENOMIC DNA]</scope>
    <source>
        <strain evidence="2 3">AK16</strain>
    </source>
</reference>
<evidence type="ECO:0000256" key="1">
    <source>
        <dbReference type="SAM" id="MobiDB-lite"/>
    </source>
</evidence>
<organism evidence="2 3">
    <name type="scientific">Grimontia indica</name>
    <dbReference type="NCBI Taxonomy" id="1056512"/>
    <lineage>
        <taxon>Bacteria</taxon>
        <taxon>Pseudomonadati</taxon>
        <taxon>Pseudomonadota</taxon>
        <taxon>Gammaproteobacteria</taxon>
        <taxon>Vibrionales</taxon>
        <taxon>Vibrionaceae</taxon>
        <taxon>Grimontia</taxon>
    </lineage>
</organism>
<dbReference type="AlphaFoldDB" id="R1IA18"/>